<keyword evidence="3" id="KW-1133">Transmembrane helix</keyword>
<keyword evidence="4" id="KW-0472">Membrane</keyword>
<accession>A0A7R9D421</accession>
<dbReference type="AlphaFoldDB" id="A0A7R9D421"/>
<keyword evidence="2" id="KW-0812">Transmembrane</keyword>
<sequence>MHIRVAAGLLRLQQIYQSLRPGKESFQVESVKRIQNASEAIDYLHSLEDISRESRRDDNYNIDEEPRATRDSEMWGHKYVVLDCPTDMAKEIVVSHVRDVTLGKRTYHYLLSGLIMDDRWESEVIEFGAINITGFRIVDSSRRYVKDFLEGWRRLDPTTSQGAGRESISAQAALMYDAVFVLVEAFNKLLRKKPDLFRSNFRRGQIFNNGSRGIECNTSTHRVTPWEHGDKISRFLRKEVTSDSPPETQNVMLSYIVYLTQEGRYVKLSPLKIQGVELSCIVYLTQEVTSDSPPETQNVMLSYIVYLTQEGRYVKLSPLKIQGVELSCIVYLTQEVTSDSPPETQNVMLSYIVYLTQEGRYVKLSPLKIQGVELSYIVYLTQEVTSDSPPETQDVVLSCIVYLTQEGKYVKLSPLKIQGVELSYIFYLTQEVTSDSPPETQDVVLSCIVYLTQEVTSDSPPETQNVMLSYIVYLTQEGTSDTPL</sequence>
<dbReference type="SUPFAM" id="SSF53822">
    <property type="entry name" value="Periplasmic binding protein-like I"/>
    <property type="match status" value="1"/>
</dbReference>
<evidence type="ECO:0000256" key="4">
    <source>
        <dbReference type="ARBA" id="ARBA00023136"/>
    </source>
</evidence>
<evidence type="ECO:0000256" key="2">
    <source>
        <dbReference type="ARBA" id="ARBA00022692"/>
    </source>
</evidence>
<reference evidence="6" key="1">
    <citation type="submission" date="2020-11" db="EMBL/GenBank/DDBJ databases">
        <authorList>
            <person name="Tran Van P."/>
        </authorList>
    </citation>
    <scope>NUCLEOTIDE SEQUENCE</scope>
</reference>
<proteinExistence type="predicted"/>
<dbReference type="Pfam" id="PF01094">
    <property type="entry name" value="ANF_receptor"/>
    <property type="match status" value="1"/>
</dbReference>
<name>A0A7R9D421_TIMCR</name>
<dbReference type="EMBL" id="OC320184">
    <property type="protein sequence ID" value="CAD7407475.1"/>
    <property type="molecule type" value="Genomic_DNA"/>
</dbReference>
<comment type="subcellular location">
    <subcellularLocation>
        <location evidence="1">Membrane</location>
    </subcellularLocation>
</comment>
<protein>
    <recommendedName>
        <fullName evidence="5">Receptor ligand binding region domain-containing protein</fullName>
    </recommendedName>
</protein>
<evidence type="ECO:0000313" key="6">
    <source>
        <dbReference type="EMBL" id="CAD7407475.1"/>
    </source>
</evidence>
<feature type="domain" description="Receptor ligand binding region" evidence="5">
    <location>
        <begin position="61"/>
        <end position="238"/>
    </location>
</feature>
<organism evidence="6">
    <name type="scientific">Timema cristinae</name>
    <name type="common">Walking stick</name>
    <dbReference type="NCBI Taxonomy" id="61476"/>
    <lineage>
        <taxon>Eukaryota</taxon>
        <taxon>Metazoa</taxon>
        <taxon>Ecdysozoa</taxon>
        <taxon>Arthropoda</taxon>
        <taxon>Hexapoda</taxon>
        <taxon>Insecta</taxon>
        <taxon>Pterygota</taxon>
        <taxon>Neoptera</taxon>
        <taxon>Polyneoptera</taxon>
        <taxon>Phasmatodea</taxon>
        <taxon>Timematodea</taxon>
        <taxon>Timematoidea</taxon>
        <taxon>Timematidae</taxon>
        <taxon>Timema</taxon>
    </lineage>
</organism>
<dbReference type="GO" id="GO:0016020">
    <property type="term" value="C:membrane"/>
    <property type="evidence" value="ECO:0007669"/>
    <property type="project" value="UniProtKB-SubCell"/>
</dbReference>
<evidence type="ECO:0000256" key="1">
    <source>
        <dbReference type="ARBA" id="ARBA00004370"/>
    </source>
</evidence>
<dbReference type="Gene3D" id="3.40.50.2300">
    <property type="match status" value="2"/>
</dbReference>
<evidence type="ECO:0000259" key="5">
    <source>
        <dbReference type="Pfam" id="PF01094"/>
    </source>
</evidence>
<gene>
    <name evidence="6" type="ORF">TCEB3V08_LOCUS9039</name>
</gene>
<evidence type="ECO:0000256" key="3">
    <source>
        <dbReference type="ARBA" id="ARBA00022989"/>
    </source>
</evidence>
<dbReference type="InterPro" id="IPR001828">
    <property type="entry name" value="ANF_lig-bd_rcpt"/>
</dbReference>
<dbReference type="InterPro" id="IPR028082">
    <property type="entry name" value="Peripla_BP_I"/>
</dbReference>